<dbReference type="Pfam" id="PF03466">
    <property type="entry name" value="LysR_substrate"/>
    <property type="match status" value="1"/>
</dbReference>
<dbReference type="FunFam" id="1.10.10.10:FF:000001">
    <property type="entry name" value="LysR family transcriptional regulator"/>
    <property type="match status" value="1"/>
</dbReference>
<accession>A0A424WB32</accession>
<dbReference type="CDD" id="cd05466">
    <property type="entry name" value="PBP2_LTTR_substrate"/>
    <property type="match status" value="1"/>
</dbReference>
<keyword evidence="2" id="KW-0805">Transcription regulation</keyword>
<dbReference type="InterPro" id="IPR000847">
    <property type="entry name" value="LysR_HTH_N"/>
</dbReference>
<evidence type="ECO:0000256" key="1">
    <source>
        <dbReference type="ARBA" id="ARBA00009437"/>
    </source>
</evidence>
<dbReference type="InterPro" id="IPR036388">
    <property type="entry name" value="WH-like_DNA-bd_sf"/>
</dbReference>
<evidence type="ECO:0000313" key="7">
    <source>
        <dbReference type="Proteomes" id="UP000285324"/>
    </source>
</evidence>
<keyword evidence="3" id="KW-0238">DNA-binding</keyword>
<sequence>MNLKQLEHLLAVAEAGSFSRAAERLYLTQSALSRSIRLLEEDLGARLLDRMGKRTELTPLGLTVASRARRILFESGELRRSAELLTQGDRGSISIGLGSGPGVMLMTPLLAHVAQHYPQLRLDVMRGSPEAHLALLRQRRLDALVVDTRGIVPAADLRIEPISEMRAGFICRRGHPLAQTGRPARFAEVAAYPLASTFLAADTVRIVVDHFGVEADPQTAMRLRCDEIGSVLEAVRVSDAVFLGIVGAARVGIAAGELTELPTDPPLRSHALFAMVTLTGRTEAPAMALVREFVAQRLRD</sequence>
<dbReference type="Proteomes" id="UP000285324">
    <property type="component" value="Unassembled WGS sequence"/>
</dbReference>
<evidence type="ECO:0000313" key="6">
    <source>
        <dbReference type="EMBL" id="RPJ90502.1"/>
    </source>
</evidence>
<evidence type="ECO:0000259" key="5">
    <source>
        <dbReference type="PROSITE" id="PS50931"/>
    </source>
</evidence>
<evidence type="ECO:0000256" key="3">
    <source>
        <dbReference type="ARBA" id="ARBA00023125"/>
    </source>
</evidence>
<dbReference type="SUPFAM" id="SSF46785">
    <property type="entry name" value="Winged helix' DNA-binding domain"/>
    <property type="match status" value="1"/>
</dbReference>
<dbReference type="AlphaFoldDB" id="A0A424WB32"/>
<dbReference type="GO" id="GO:0003700">
    <property type="term" value="F:DNA-binding transcription factor activity"/>
    <property type="evidence" value="ECO:0007669"/>
    <property type="project" value="InterPro"/>
</dbReference>
<dbReference type="PANTHER" id="PTHR30126">
    <property type="entry name" value="HTH-TYPE TRANSCRIPTIONAL REGULATOR"/>
    <property type="match status" value="1"/>
</dbReference>
<dbReference type="Pfam" id="PF00126">
    <property type="entry name" value="HTH_1"/>
    <property type="match status" value="1"/>
</dbReference>
<name>A0A424WB32_ALCXX</name>
<keyword evidence="4" id="KW-0804">Transcription</keyword>
<feature type="domain" description="HTH lysR-type" evidence="5">
    <location>
        <begin position="1"/>
        <end position="58"/>
    </location>
</feature>
<dbReference type="EMBL" id="QVXO01000025">
    <property type="protein sequence ID" value="RPJ90502.1"/>
    <property type="molecule type" value="Genomic_DNA"/>
</dbReference>
<reference evidence="6 7" key="1">
    <citation type="submission" date="2018-08" db="EMBL/GenBank/DDBJ databases">
        <title>Achromobacter xylosoxidans Genome sequencing and assembly.</title>
        <authorList>
            <person name="Wang R."/>
            <person name="Rensing C."/>
            <person name="Li Y."/>
        </authorList>
    </citation>
    <scope>NUCLEOTIDE SEQUENCE [LARGE SCALE GENOMIC DNA]</scope>
    <source>
        <strain evidence="6 7">GD003A</strain>
    </source>
</reference>
<dbReference type="PRINTS" id="PR00039">
    <property type="entry name" value="HTHLYSR"/>
</dbReference>
<dbReference type="SUPFAM" id="SSF53850">
    <property type="entry name" value="Periplasmic binding protein-like II"/>
    <property type="match status" value="1"/>
</dbReference>
<gene>
    <name evidence="6" type="ORF">DY367_16865</name>
</gene>
<dbReference type="PROSITE" id="PS50931">
    <property type="entry name" value="HTH_LYSR"/>
    <property type="match status" value="1"/>
</dbReference>
<evidence type="ECO:0000256" key="4">
    <source>
        <dbReference type="ARBA" id="ARBA00023163"/>
    </source>
</evidence>
<dbReference type="RefSeq" id="WP_118933105.1">
    <property type="nucleotide sequence ID" value="NZ_CP061008.1"/>
</dbReference>
<dbReference type="InterPro" id="IPR036390">
    <property type="entry name" value="WH_DNA-bd_sf"/>
</dbReference>
<comment type="similarity">
    <text evidence="1">Belongs to the LysR transcriptional regulatory family.</text>
</comment>
<dbReference type="Gene3D" id="1.10.10.10">
    <property type="entry name" value="Winged helix-like DNA-binding domain superfamily/Winged helix DNA-binding domain"/>
    <property type="match status" value="1"/>
</dbReference>
<dbReference type="PANTHER" id="PTHR30126:SF98">
    <property type="entry name" value="HTH-TYPE TRANSCRIPTIONAL ACTIVATOR BAUR"/>
    <property type="match status" value="1"/>
</dbReference>
<comment type="caution">
    <text evidence="6">The sequence shown here is derived from an EMBL/GenBank/DDBJ whole genome shotgun (WGS) entry which is preliminary data.</text>
</comment>
<dbReference type="Gene3D" id="3.40.190.290">
    <property type="match status" value="1"/>
</dbReference>
<protein>
    <submittedName>
        <fullName evidence="6">LysR family transcriptional regulator</fullName>
    </submittedName>
</protein>
<dbReference type="GO" id="GO:0000976">
    <property type="term" value="F:transcription cis-regulatory region binding"/>
    <property type="evidence" value="ECO:0007669"/>
    <property type="project" value="TreeGrafter"/>
</dbReference>
<dbReference type="InterPro" id="IPR005119">
    <property type="entry name" value="LysR_subst-bd"/>
</dbReference>
<dbReference type="OrthoDB" id="8673707at2"/>
<organism evidence="6 7">
    <name type="scientific">Alcaligenes xylosoxydans xylosoxydans</name>
    <name type="common">Achromobacter xylosoxidans</name>
    <dbReference type="NCBI Taxonomy" id="85698"/>
    <lineage>
        <taxon>Bacteria</taxon>
        <taxon>Pseudomonadati</taxon>
        <taxon>Pseudomonadota</taxon>
        <taxon>Betaproteobacteria</taxon>
        <taxon>Burkholderiales</taxon>
        <taxon>Alcaligenaceae</taxon>
        <taxon>Achromobacter</taxon>
    </lineage>
</organism>
<evidence type="ECO:0000256" key="2">
    <source>
        <dbReference type="ARBA" id="ARBA00023015"/>
    </source>
</evidence>
<proteinExistence type="inferred from homology"/>